<feature type="domain" description="Helicase HerA central" evidence="2">
    <location>
        <begin position="250"/>
        <end position="494"/>
    </location>
</feature>
<evidence type="ECO:0000313" key="3">
    <source>
        <dbReference type="EMBL" id="AMN30964.1"/>
    </source>
</evidence>
<evidence type="ECO:0000259" key="2">
    <source>
        <dbReference type="Pfam" id="PF01935"/>
    </source>
</evidence>
<dbReference type="RefSeq" id="WP_061429572.1">
    <property type="nucleotide sequence ID" value="NZ_CATNZX010000001.1"/>
</dbReference>
<sequence>MKFGFKKKNQKNNEEEFNLAEKVKVNKEKNSIANGVKTLKDLLAPSSFDRSNEYYIKVGNKCVRNFIMQGYPTNVSIGWLDSLFNYEGDIDTAIYIEPADERTAINELTEKITQFQSQYDIEYKRGNIKNLTKLQNSIDKLIYERTKLEQNYENLFYVEITSNLTCDTVEQLDKETQELDNKLKGKRINFMPSYLRQDDGYKTALPYAKPYIVDMYRNFNSGALTACFPFYNSEIYHENGILCGLNMTNKSPVLIDFYNRKLIKNSNMTVFGESGAGKSFMVSLLTMRSILRGIRSVIIDPDNEYARLTQTLGGVNVDIAPGSSHTINVFDLEAEDILDDNDKPTGRKIVKIQDKLFDLLNLLEVMSGGLTGEQRSIVSSVLKDLYTRMGFSEDADSLVSSEPYFDEETGEFHQSGVRKPMPTFSDFHKDLEEYGLRNNNRDITKLANTLKIYTKGQAFDMFDCQTSEDLINMKEAPIITFNISNLEENVLRPIGMYIVLSLTWERWIKKDLTYKKRVVCDEAWMLLNKNMSGYKYTAKFLEVMARRVRKRNGGLLVASQNFSEFTNCEEGKAVLTNSSVNIFLSQNSTDLDAVQDTFKLSDGEIQFLSTAGRGEALIKLGNESIISQTIAFDYEKQLIGI</sequence>
<dbReference type="SUPFAM" id="SSF52540">
    <property type="entry name" value="P-loop containing nucleoside triphosphate hydrolases"/>
    <property type="match status" value="1"/>
</dbReference>
<dbReference type="InterPro" id="IPR051162">
    <property type="entry name" value="T4SS_component"/>
</dbReference>
<dbReference type="PANTHER" id="PTHR30121">
    <property type="entry name" value="UNCHARACTERIZED PROTEIN YJGR-RELATED"/>
    <property type="match status" value="1"/>
</dbReference>
<dbReference type="InterPro" id="IPR002789">
    <property type="entry name" value="HerA_central"/>
</dbReference>
<dbReference type="Gene3D" id="3.40.50.300">
    <property type="entry name" value="P-loop containing nucleotide triphosphate hydrolases"/>
    <property type="match status" value="1"/>
</dbReference>
<accession>A0A140GR05</accession>
<dbReference type="AlphaFoldDB" id="A0A140GR05"/>
<dbReference type="Proteomes" id="UP000070260">
    <property type="component" value="Plasmid pJFP838A"/>
</dbReference>
<dbReference type="PANTHER" id="PTHR30121:SF6">
    <property type="entry name" value="SLR6007 PROTEIN"/>
    <property type="match status" value="1"/>
</dbReference>
<name>A0A140GR05_CLOPF</name>
<evidence type="ECO:0000313" key="4">
    <source>
        <dbReference type="Proteomes" id="UP000070260"/>
    </source>
</evidence>
<dbReference type="InterPro" id="IPR027417">
    <property type="entry name" value="P-loop_NTPase"/>
</dbReference>
<organism evidence="3 4">
    <name type="scientific">Clostridium perfringens</name>
    <dbReference type="NCBI Taxonomy" id="1502"/>
    <lineage>
        <taxon>Bacteria</taxon>
        <taxon>Bacillati</taxon>
        <taxon>Bacillota</taxon>
        <taxon>Clostridia</taxon>
        <taxon>Eubacteriales</taxon>
        <taxon>Clostridiaceae</taxon>
        <taxon>Clostridium</taxon>
    </lineage>
</organism>
<dbReference type="EMBL" id="CP013615">
    <property type="protein sequence ID" value="AMN30964.1"/>
    <property type="molecule type" value="Genomic_DNA"/>
</dbReference>
<dbReference type="PATRIC" id="fig|1502.177.peg.3254"/>
<proteinExistence type="predicted"/>
<dbReference type="Pfam" id="PF01935">
    <property type="entry name" value="DUF87"/>
    <property type="match status" value="1"/>
</dbReference>
<protein>
    <submittedName>
        <fullName evidence="3">Putative conjugation protein TraC/VirB4</fullName>
    </submittedName>
</protein>
<gene>
    <name evidence="3" type="ORF">JFP838_pA0048</name>
</gene>
<feature type="coiled-coil region" evidence="1">
    <location>
        <begin position="131"/>
        <end position="189"/>
    </location>
</feature>
<dbReference type="Gene3D" id="1.10.8.730">
    <property type="match status" value="1"/>
</dbReference>
<keyword evidence="1" id="KW-0175">Coiled coil</keyword>
<geneLocation type="plasmid" evidence="3 4">
    <name>pJFP838A</name>
</geneLocation>
<keyword evidence="3" id="KW-0614">Plasmid</keyword>
<reference evidence="3 4" key="1">
    <citation type="journal article" date="2016" name="PLoS ONE">
        <title>Plasmid Characterization and Chromosome Analysis of Two netF+ Clostridium perfringens Isolates Associated with Foal and Canine Necrotizing Enteritis.</title>
        <authorList>
            <person name="Mehdizadeh Gohari I."/>
            <person name="Kropinski A.M."/>
            <person name="Weese S.J."/>
            <person name="Parreira V.R."/>
            <person name="Whitehead A.E."/>
            <person name="Boerlin P."/>
            <person name="Prescott J.F."/>
        </authorList>
    </citation>
    <scope>NUCLEOTIDE SEQUENCE [LARGE SCALE GENOMIC DNA]</scope>
    <source>
        <strain evidence="3 4">JP838</strain>
        <plasmid evidence="4">Plasmid pJFP838A</plasmid>
    </source>
</reference>
<evidence type="ECO:0000256" key="1">
    <source>
        <dbReference type="SAM" id="Coils"/>
    </source>
</evidence>